<organism evidence="1 2">
    <name type="scientific">Malus domestica</name>
    <name type="common">Apple</name>
    <name type="synonym">Pyrus malus</name>
    <dbReference type="NCBI Taxonomy" id="3750"/>
    <lineage>
        <taxon>Eukaryota</taxon>
        <taxon>Viridiplantae</taxon>
        <taxon>Streptophyta</taxon>
        <taxon>Embryophyta</taxon>
        <taxon>Tracheophyta</taxon>
        <taxon>Spermatophyta</taxon>
        <taxon>Magnoliopsida</taxon>
        <taxon>eudicotyledons</taxon>
        <taxon>Gunneridae</taxon>
        <taxon>Pentapetalae</taxon>
        <taxon>rosids</taxon>
        <taxon>fabids</taxon>
        <taxon>Rosales</taxon>
        <taxon>Rosaceae</taxon>
        <taxon>Amygdaloideae</taxon>
        <taxon>Maleae</taxon>
        <taxon>Malus</taxon>
    </lineage>
</organism>
<dbReference type="Proteomes" id="UP000290289">
    <property type="component" value="Chromosome 10"/>
</dbReference>
<accession>A0A498IUQ9</accession>
<proteinExistence type="predicted"/>
<sequence>MARFWWGSDPDALKIHWWSRAKLSITIPCHLFGMQPTHSIAPIVGLVFLRRVECGQWRDDTGVAYNRSLLRPNAFKVLSVAPVSRKHMKVQELLDLVSKSWQLEVISNLFLEEEVKLVRIMPISFHMPADRLILNWSEFRQVNTKPSLPKQPMPARWQALRECWFKINVDGATRFA</sequence>
<reference evidence="1 2" key="1">
    <citation type="submission" date="2018-10" db="EMBL/GenBank/DDBJ databases">
        <title>A high-quality apple genome assembly.</title>
        <authorList>
            <person name="Hu J."/>
        </authorList>
    </citation>
    <scope>NUCLEOTIDE SEQUENCE [LARGE SCALE GENOMIC DNA]</scope>
    <source>
        <strain evidence="2">cv. HFTH1</strain>
        <tissue evidence="1">Young leaf</tissue>
    </source>
</reference>
<keyword evidence="2" id="KW-1185">Reference proteome</keyword>
<name>A0A498IUQ9_MALDO</name>
<protein>
    <submittedName>
        <fullName evidence="1">Uncharacterized protein</fullName>
    </submittedName>
</protein>
<gene>
    <name evidence="1" type="ORF">DVH24_028569</name>
</gene>
<comment type="caution">
    <text evidence="1">The sequence shown here is derived from an EMBL/GenBank/DDBJ whole genome shotgun (WGS) entry which is preliminary data.</text>
</comment>
<evidence type="ECO:0000313" key="2">
    <source>
        <dbReference type="Proteomes" id="UP000290289"/>
    </source>
</evidence>
<evidence type="ECO:0000313" key="1">
    <source>
        <dbReference type="EMBL" id="RXH87069.1"/>
    </source>
</evidence>
<dbReference type="AlphaFoldDB" id="A0A498IUQ9"/>
<dbReference type="EMBL" id="RDQH01000336">
    <property type="protein sequence ID" value="RXH87069.1"/>
    <property type="molecule type" value="Genomic_DNA"/>
</dbReference>